<evidence type="ECO:0008006" key="3">
    <source>
        <dbReference type="Google" id="ProtNLM"/>
    </source>
</evidence>
<proteinExistence type="predicted"/>
<sequence length="143" mass="15928">MFRRILVVLEDAPSQHCVFNTALRFARANQAQLCLVDLRTNPAAIAHSLAEMAIGLGIQVDISELSEKTEQALIRTARNWYADLIVIGHALHPTLSPILPCTVLIVQQEQEHTISMTMQLRPQVPDGAVRNRLERLLDLTPSS</sequence>
<dbReference type="AlphaFoldDB" id="A0A1Z4JL60"/>
<evidence type="ECO:0000313" key="1">
    <source>
        <dbReference type="EMBL" id="BAY57451.1"/>
    </source>
</evidence>
<dbReference type="Gene3D" id="3.40.50.620">
    <property type="entry name" value="HUPs"/>
    <property type="match status" value="1"/>
</dbReference>
<protein>
    <recommendedName>
        <fullName evidence="3">UspA domain-containing protein</fullName>
    </recommendedName>
</protein>
<dbReference type="Proteomes" id="UP000217895">
    <property type="component" value="Chromosome"/>
</dbReference>
<gene>
    <name evidence="1" type="ORF">NIES2135_43160</name>
</gene>
<organism evidence="1 2">
    <name type="scientific">Leptolyngbya boryana NIES-2135</name>
    <dbReference type="NCBI Taxonomy" id="1973484"/>
    <lineage>
        <taxon>Bacteria</taxon>
        <taxon>Bacillati</taxon>
        <taxon>Cyanobacteriota</taxon>
        <taxon>Cyanophyceae</taxon>
        <taxon>Leptolyngbyales</taxon>
        <taxon>Leptolyngbyaceae</taxon>
        <taxon>Leptolyngbya group</taxon>
        <taxon>Leptolyngbya</taxon>
    </lineage>
</organism>
<name>A0A1Z4JL60_LEPBY</name>
<reference evidence="1 2" key="1">
    <citation type="submission" date="2017-06" db="EMBL/GenBank/DDBJ databases">
        <title>Genome sequencing of cyanobaciteial culture collection at National Institute for Environmental Studies (NIES).</title>
        <authorList>
            <person name="Hirose Y."/>
            <person name="Shimura Y."/>
            <person name="Fujisawa T."/>
            <person name="Nakamura Y."/>
            <person name="Kawachi M."/>
        </authorList>
    </citation>
    <scope>NUCLEOTIDE SEQUENCE [LARGE SCALE GENOMIC DNA]</scope>
    <source>
        <strain evidence="1 2">NIES-2135</strain>
    </source>
</reference>
<dbReference type="InterPro" id="IPR014729">
    <property type="entry name" value="Rossmann-like_a/b/a_fold"/>
</dbReference>
<dbReference type="EMBL" id="AP018203">
    <property type="protein sequence ID" value="BAY57451.1"/>
    <property type="molecule type" value="Genomic_DNA"/>
</dbReference>
<dbReference type="SUPFAM" id="SSF52402">
    <property type="entry name" value="Adenine nucleotide alpha hydrolases-like"/>
    <property type="match status" value="1"/>
</dbReference>
<accession>A0A1Z4JL60</accession>
<keyword evidence="2" id="KW-1185">Reference proteome</keyword>
<evidence type="ECO:0000313" key="2">
    <source>
        <dbReference type="Proteomes" id="UP000217895"/>
    </source>
</evidence>